<feature type="domain" description="Radical SAM core" evidence="6">
    <location>
        <begin position="107"/>
        <end position="332"/>
    </location>
</feature>
<keyword evidence="2" id="KW-0949">S-adenosyl-L-methionine</keyword>
<keyword evidence="5" id="KW-0411">Iron-sulfur</keyword>
<protein>
    <submittedName>
        <fullName evidence="7">His-Xaa-Ser system radical SAM maturase HxsC</fullName>
    </submittedName>
</protein>
<gene>
    <name evidence="7" type="ORF">GGR43_001250</name>
</gene>
<dbReference type="CDD" id="cd01335">
    <property type="entry name" value="Radical_SAM"/>
    <property type="match status" value="1"/>
</dbReference>
<comment type="cofactor">
    <cofactor evidence="1">
        <name>[4Fe-4S] cluster</name>
        <dbReference type="ChEBI" id="CHEBI:49883"/>
    </cofactor>
</comment>
<dbReference type="NCBIfam" id="TIGR03977">
    <property type="entry name" value="rSAM_pair_HxsC"/>
    <property type="match status" value="1"/>
</dbReference>
<evidence type="ECO:0000256" key="5">
    <source>
        <dbReference type="ARBA" id="ARBA00023014"/>
    </source>
</evidence>
<dbReference type="SFLD" id="SFLDG01103">
    <property type="entry name" value="Uncharacterised_Radical_SAM_Su"/>
    <property type="match status" value="1"/>
</dbReference>
<proteinExistence type="predicted"/>
<evidence type="ECO:0000256" key="3">
    <source>
        <dbReference type="ARBA" id="ARBA00022723"/>
    </source>
</evidence>
<dbReference type="SUPFAM" id="SSF102114">
    <property type="entry name" value="Radical SAM enzymes"/>
    <property type="match status" value="1"/>
</dbReference>
<name>A0A7W6BKY7_9SPHN</name>
<dbReference type="AlphaFoldDB" id="A0A7W6BKY7"/>
<dbReference type="Gene3D" id="3.20.20.70">
    <property type="entry name" value="Aldolase class I"/>
    <property type="match status" value="1"/>
</dbReference>
<dbReference type="InterPro" id="IPR013785">
    <property type="entry name" value="Aldolase_TIM"/>
</dbReference>
<dbReference type="InterPro" id="IPR024032">
    <property type="entry name" value="rSAM_paired_HxsC"/>
</dbReference>
<comment type="caution">
    <text evidence="7">The sequence shown here is derived from an EMBL/GenBank/DDBJ whole genome shotgun (WGS) entry which is preliminary data.</text>
</comment>
<keyword evidence="8" id="KW-1185">Reference proteome</keyword>
<dbReference type="Proteomes" id="UP000571950">
    <property type="component" value="Unassembled WGS sequence"/>
</dbReference>
<evidence type="ECO:0000256" key="2">
    <source>
        <dbReference type="ARBA" id="ARBA00022691"/>
    </source>
</evidence>
<evidence type="ECO:0000256" key="1">
    <source>
        <dbReference type="ARBA" id="ARBA00001966"/>
    </source>
</evidence>
<dbReference type="SFLD" id="SFLDG01067">
    <property type="entry name" value="SPASM/twitch_domain_containing"/>
    <property type="match status" value="1"/>
</dbReference>
<evidence type="ECO:0000256" key="4">
    <source>
        <dbReference type="ARBA" id="ARBA00023004"/>
    </source>
</evidence>
<dbReference type="SFLD" id="SFLDS00029">
    <property type="entry name" value="Radical_SAM"/>
    <property type="match status" value="1"/>
</dbReference>
<dbReference type="PROSITE" id="PS51918">
    <property type="entry name" value="RADICAL_SAM"/>
    <property type="match status" value="1"/>
</dbReference>
<dbReference type="EMBL" id="JACIDT010000003">
    <property type="protein sequence ID" value="MBB3925537.1"/>
    <property type="molecule type" value="Genomic_DNA"/>
</dbReference>
<dbReference type="RefSeq" id="WP_223177308.1">
    <property type="nucleotide sequence ID" value="NZ_BSPS01000018.1"/>
</dbReference>
<dbReference type="PANTHER" id="PTHR11228">
    <property type="entry name" value="RADICAL SAM DOMAIN PROTEIN"/>
    <property type="match status" value="1"/>
</dbReference>
<dbReference type="GO" id="GO:0046872">
    <property type="term" value="F:metal ion binding"/>
    <property type="evidence" value="ECO:0007669"/>
    <property type="project" value="UniProtKB-KW"/>
</dbReference>
<dbReference type="PANTHER" id="PTHR11228:SF7">
    <property type="entry name" value="PQQA PEPTIDE CYCLASE"/>
    <property type="match status" value="1"/>
</dbReference>
<dbReference type="GO" id="GO:0003824">
    <property type="term" value="F:catalytic activity"/>
    <property type="evidence" value="ECO:0007669"/>
    <property type="project" value="InterPro"/>
</dbReference>
<accession>A0A7W6BKY7</accession>
<dbReference type="Pfam" id="PF04055">
    <property type="entry name" value="Radical_SAM"/>
    <property type="match status" value="1"/>
</dbReference>
<evidence type="ECO:0000313" key="8">
    <source>
        <dbReference type="Proteomes" id="UP000571950"/>
    </source>
</evidence>
<dbReference type="InterPro" id="IPR058240">
    <property type="entry name" value="rSAM_sf"/>
</dbReference>
<dbReference type="InterPro" id="IPR050377">
    <property type="entry name" value="Radical_SAM_PqqE_MftC-like"/>
</dbReference>
<evidence type="ECO:0000313" key="7">
    <source>
        <dbReference type="EMBL" id="MBB3925537.1"/>
    </source>
</evidence>
<dbReference type="GO" id="GO:0051536">
    <property type="term" value="F:iron-sulfur cluster binding"/>
    <property type="evidence" value="ECO:0007669"/>
    <property type="project" value="UniProtKB-KW"/>
</dbReference>
<keyword evidence="4" id="KW-0408">Iron</keyword>
<sequence>MGEHQMITLGSRKIDFAAGQEIDPRAIVRVSTDYHRPLPLRAREAFLVRGDDAPAGFASYLVLPNGRCPDNVAAQRRVHLPPEFEYLDDGDVVRLVPERGEIRTLYRRSSPHNSFLLTERCNNYCLMCSQPPRDVNDGWIVDEILATIPLIDPDTGEIGFTGGEPTLLGGRFFELVQACKSYLPRTALHILTNGRTFSDDAFARTLGSLQHHDLMLGIPIYADLPHVHDYIVQADGAFDETIRGILNLKRHGVRVEVRVVLHKQTVTRLPALAAFLARNLLFVDHVALMGLEMMGFTRANLDALWIDPDDYRSELTEAIGILDRARMRVSLYNAQLCLTDQRIWRFAKRSISDWKQEYMPECEGCIMKGDCGGFFASAKHRYSDRISPIAA</sequence>
<dbReference type="InterPro" id="IPR007197">
    <property type="entry name" value="rSAM"/>
</dbReference>
<keyword evidence="3" id="KW-0479">Metal-binding</keyword>
<evidence type="ECO:0000259" key="6">
    <source>
        <dbReference type="PROSITE" id="PS51918"/>
    </source>
</evidence>
<organism evidence="7 8">
    <name type="scientific">Sphingobium jiangsuense</name>
    <dbReference type="NCBI Taxonomy" id="870476"/>
    <lineage>
        <taxon>Bacteria</taxon>
        <taxon>Pseudomonadati</taxon>
        <taxon>Pseudomonadota</taxon>
        <taxon>Alphaproteobacteria</taxon>
        <taxon>Sphingomonadales</taxon>
        <taxon>Sphingomonadaceae</taxon>
        <taxon>Sphingobium</taxon>
    </lineage>
</organism>
<reference evidence="7 8" key="1">
    <citation type="submission" date="2020-08" db="EMBL/GenBank/DDBJ databases">
        <title>Genomic Encyclopedia of Type Strains, Phase IV (KMG-IV): sequencing the most valuable type-strain genomes for metagenomic binning, comparative biology and taxonomic classification.</title>
        <authorList>
            <person name="Goeker M."/>
        </authorList>
    </citation>
    <scope>NUCLEOTIDE SEQUENCE [LARGE SCALE GENOMIC DNA]</scope>
    <source>
        <strain evidence="7 8">DSM 26189</strain>
    </source>
</reference>